<dbReference type="OMA" id="RNIATEF"/>
<dbReference type="PROSITE" id="PS50293">
    <property type="entry name" value="TPR_REGION"/>
    <property type="match status" value="1"/>
</dbReference>
<feature type="repeat" description="TPR" evidence="16">
    <location>
        <begin position="487"/>
        <end position="520"/>
    </location>
</feature>
<sequence length="818" mass="91506">SCDPCYSRAILSNDDVLPQTPLLDLLRRDFWGTPLEHSGSHGSYRPLAVLSFRLNVLLAGGHVGHGRARGFHVFNTLLHTAATAAFTRWVRVLTSHRRRVLTPWVSGMLFAVHPVHTEAVAGIVGRADVGASLFFTLSLLLYHEYVTNRNTLYLAANLLMGVCAMFTKEQGVTVFAVCMAYELVAHSSRGPCTTLRALFGRSHRTLTKTEEDARSTRRLLTLAVGSILSVGLRTWLTGSRLPTFAAADNPASRCSSFLTRAFTFFYLPAFNFGLLLYPSTLSFDWSMDSIPLITHVLDFRNVISFVFYTMNLLLVFRHGLEIFSSWPRCLNSESVSKNYNAPFHHLNRDSYSSHCLCTTISKSTANKPKNVEDNFVRRQDSIVVTVGVAMMVIPFIPASNLVAYVGFVVAERVLYIPSLGFCLLVGHGFVILLEKLGDKRSRKNVAFLLTMTLILILIALAGRTIVRNRDWKSEEDLYRSGISVNPAKAYGNLGNILSVKGQYEEAEACYRKALLYRPNMADVHYNLGILLQSHQRFDESMHEYWVAIQHRPRLAVAHLNLGLLLGRVGRVAEAKIVLRVCAGLDNTGLRDPRTHRTATVACLFHLGRLAMEQGRLHEAVDVFFEAVNKRPDFYPPQSLFNMLGEAYSRLGRDAEAEPWFRASLSVRPDHVPAHLTYGKLLARNVSEAEQWYVQAERLAPGDASVCRHYGQFLLAQKRYAEAASKLEEAVALSTTPDFEDVVAAATSLRMAGDFAGAERNYKLAISLRPEDTSSVANLGALYHLTGRMEDAEARYQDALRLMPEDDVTRTNLKRLWKL</sequence>
<dbReference type="eggNOG" id="KOG1124">
    <property type="taxonomic scope" value="Eukaryota"/>
</dbReference>
<comment type="pathway">
    <text evidence="4">Protein modification; protein glycosylation.</text>
</comment>
<dbReference type="EMBL" id="KK852536">
    <property type="protein sequence ID" value="KDR21828.1"/>
    <property type="molecule type" value="Genomic_DNA"/>
</dbReference>
<dbReference type="EC" id="2.4.1.109" evidence="6"/>
<feature type="non-terminal residue" evidence="19">
    <location>
        <position position="818"/>
    </location>
</feature>
<evidence type="ECO:0000256" key="10">
    <source>
        <dbReference type="ARBA" id="ARBA00022803"/>
    </source>
</evidence>
<evidence type="ECO:0000313" key="19">
    <source>
        <dbReference type="EMBL" id="KDR21828.1"/>
    </source>
</evidence>
<dbReference type="SMART" id="SM00028">
    <property type="entry name" value="TPR"/>
    <property type="match status" value="8"/>
</dbReference>
<evidence type="ECO:0000256" key="11">
    <source>
        <dbReference type="ARBA" id="ARBA00022824"/>
    </source>
</evidence>
<feature type="transmembrane region" description="Helical" evidence="17">
    <location>
        <begin position="413"/>
        <end position="433"/>
    </location>
</feature>
<feature type="transmembrane region" description="Helical" evidence="17">
    <location>
        <begin position="382"/>
        <end position="407"/>
    </location>
</feature>
<comment type="subcellular location">
    <subcellularLocation>
        <location evidence="3">Endoplasmic reticulum</location>
    </subcellularLocation>
    <subcellularLocation>
        <location evidence="2">Membrane</location>
        <topology evidence="2">Multi-pass membrane protein</topology>
    </subcellularLocation>
</comment>
<keyword evidence="10 16" id="KW-0802">TPR repeat</keyword>
<evidence type="ECO:0000256" key="6">
    <source>
        <dbReference type="ARBA" id="ARBA00012839"/>
    </source>
</evidence>
<dbReference type="InterPro" id="IPR019734">
    <property type="entry name" value="TPR_rpt"/>
</dbReference>
<evidence type="ECO:0000256" key="5">
    <source>
        <dbReference type="ARBA" id="ARBA00007882"/>
    </source>
</evidence>
<dbReference type="PROSITE" id="PS50005">
    <property type="entry name" value="TPR"/>
    <property type="match status" value="4"/>
</dbReference>
<evidence type="ECO:0000256" key="1">
    <source>
        <dbReference type="ARBA" id="ARBA00003582"/>
    </source>
</evidence>
<dbReference type="GO" id="GO:0005789">
    <property type="term" value="C:endoplasmic reticulum membrane"/>
    <property type="evidence" value="ECO:0007669"/>
    <property type="project" value="TreeGrafter"/>
</dbReference>
<accession>A0A067RFK6</accession>
<evidence type="ECO:0000256" key="8">
    <source>
        <dbReference type="ARBA" id="ARBA00022692"/>
    </source>
</evidence>
<evidence type="ECO:0000256" key="12">
    <source>
        <dbReference type="ARBA" id="ARBA00022989"/>
    </source>
</evidence>
<feature type="non-terminal residue" evidence="19">
    <location>
        <position position="1"/>
    </location>
</feature>
<dbReference type="InterPro" id="IPR011990">
    <property type="entry name" value="TPR-like_helical_dom_sf"/>
</dbReference>
<evidence type="ECO:0000256" key="16">
    <source>
        <dbReference type="PROSITE-ProRule" id="PRU00339"/>
    </source>
</evidence>
<evidence type="ECO:0000256" key="14">
    <source>
        <dbReference type="ARBA" id="ARBA00045085"/>
    </source>
</evidence>
<dbReference type="FunCoup" id="A0A067RFK6">
    <property type="interactions" value="92"/>
</dbReference>
<dbReference type="GO" id="GO:0004169">
    <property type="term" value="F:dolichyl-phosphate-mannose-protein mannosyltransferase activity"/>
    <property type="evidence" value="ECO:0007669"/>
    <property type="project" value="UniProtKB-EC"/>
</dbReference>
<feature type="repeat" description="TPR" evidence="16">
    <location>
        <begin position="637"/>
        <end position="670"/>
    </location>
</feature>
<comment type="catalytic activity">
    <reaction evidence="15">
        <text>a di-trans,poly-cis-dolichyl beta-D-mannosyl phosphate + L-seryl-[protein] = 3-O-(alpha-D-mannosyl)-L-seryl-[protein] + a di-trans,poly-cis-dolichyl phosphate + H(+)</text>
        <dbReference type="Rhea" id="RHEA:17377"/>
        <dbReference type="Rhea" id="RHEA-COMP:9863"/>
        <dbReference type="Rhea" id="RHEA-COMP:13546"/>
        <dbReference type="Rhea" id="RHEA-COMP:19498"/>
        <dbReference type="Rhea" id="RHEA-COMP:19501"/>
        <dbReference type="ChEBI" id="CHEBI:15378"/>
        <dbReference type="ChEBI" id="CHEBI:29999"/>
        <dbReference type="ChEBI" id="CHEBI:57683"/>
        <dbReference type="ChEBI" id="CHEBI:58211"/>
        <dbReference type="ChEBI" id="CHEBI:137321"/>
        <dbReference type="EC" id="2.4.1.109"/>
    </reaction>
</comment>
<keyword evidence="12 17" id="KW-1133">Transmembrane helix</keyword>
<feature type="repeat" description="TPR" evidence="16">
    <location>
        <begin position="600"/>
        <end position="633"/>
    </location>
</feature>
<feature type="domain" description="DUF1736" evidence="18">
    <location>
        <begin position="239"/>
        <end position="310"/>
    </location>
</feature>
<dbReference type="Gene3D" id="1.25.40.10">
    <property type="entry name" value="Tetratricopeptide repeat domain"/>
    <property type="match status" value="3"/>
</dbReference>
<dbReference type="PANTHER" id="PTHR44216:SF3">
    <property type="entry name" value="PROTEIN O-MANNOSYL-TRANSFERASE TMTC2"/>
    <property type="match status" value="1"/>
</dbReference>
<dbReference type="UniPathway" id="UPA00378"/>
<feature type="transmembrane region" description="Helical" evidence="17">
    <location>
        <begin position="445"/>
        <end position="466"/>
    </location>
</feature>
<evidence type="ECO:0000256" key="17">
    <source>
        <dbReference type="SAM" id="Phobius"/>
    </source>
</evidence>
<name>A0A067RFK6_ZOONE</name>
<dbReference type="STRING" id="136037.A0A067RFK6"/>
<keyword evidence="20" id="KW-1185">Reference proteome</keyword>
<dbReference type="AlphaFoldDB" id="A0A067RFK6"/>
<dbReference type="InterPro" id="IPR052384">
    <property type="entry name" value="TMTC_O-mannosyltransferase"/>
</dbReference>
<gene>
    <name evidence="19" type="ORF">L798_03526</name>
</gene>
<dbReference type="Pfam" id="PF00515">
    <property type="entry name" value="TPR_1"/>
    <property type="match status" value="1"/>
</dbReference>
<organism evidence="19 20">
    <name type="scientific">Zootermopsis nevadensis</name>
    <name type="common">Dampwood termite</name>
    <dbReference type="NCBI Taxonomy" id="136037"/>
    <lineage>
        <taxon>Eukaryota</taxon>
        <taxon>Metazoa</taxon>
        <taxon>Ecdysozoa</taxon>
        <taxon>Arthropoda</taxon>
        <taxon>Hexapoda</taxon>
        <taxon>Insecta</taxon>
        <taxon>Pterygota</taxon>
        <taxon>Neoptera</taxon>
        <taxon>Polyneoptera</taxon>
        <taxon>Dictyoptera</taxon>
        <taxon>Blattodea</taxon>
        <taxon>Blattoidea</taxon>
        <taxon>Termitoidae</taxon>
        <taxon>Termopsidae</taxon>
        <taxon>Zootermopsis</taxon>
    </lineage>
</organism>
<dbReference type="PANTHER" id="PTHR44216">
    <property type="entry name" value="PROTEIN O-MANNOSYL-TRANSFERASE TMTC2"/>
    <property type="match status" value="1"/>
</dbReference>
<evidence type="ECO:0000256" key="13">
    <source>
        <dbReference type="ARBA" id="ARBA00023136"/>
    </source>
</evidence>
<keyword evidence="7" id="KW-0808">Transferase</keyword>
<evidence type="ECO:0000256" key="7">
    <source>
        <dbReference type="ARBA" id="ARBA00022679"/>
    </source>
</evidence>
<dbReference type="InParanoid" id="A0A067RFK6"/>
<evidence type="ECO:0000256" key="4">
    <source>
        <dbReference type="ARBA" id="ARBA00004922"/>
    </source>
</evidence>
<protein>
    <recommendedName>
        <fullName evidence="6">dolichyl-phosphate-mannose--protein mannosyltransferase</fullName>
        <ecNumber evidence="6">2.4.1.109</ecNumber>
    </recommendedName>
</protein>
<dbReference type="Proteomes" id="UP000027135">
    <property type="component" value="Unassembled WGS sequence"/>
</dbReference>
<evidence type="ECO:0000256" key="9">
    <source>
        <dbReference type="ARBA" id="ARBA00022737"/>
    </source>
</evidence>
<dbReference type="SUPFAM" id="SSF48452">
    <property type="entry name" value="TPR-like"/>
    <property type="match status" value="2"/>
</dbReference>
<evidence type="ECO:0000259" key="18">
    <source>
        <dbReference type="Pfam" id="PF08409"/>
    </source>
</evidence>
<keyword evidence="9" id="KW-0677">Repeat</keyword>
<evidence type="ECO:0000256" key="15">
    <source>
        <dbReference type="ARBA" id="ARBA00045102"/>
    </source>
</evidence>
<dbReference type="InterPro" id="IPR013618">
    <property type="entry name" value="TMTC_DUF1736"/>
</dbReference>
<keyword evidence="13 17" id="KW-0472">Membrane</keyword>
<feature type="repeat" description="TPR" evidence="16">
    <location>
        <begin position="772"/>
        <end position="805"/>
    </location>
</feature>
<reference evidence="19 20" key="1">
    <citation type="journal article" date="2014" name="Nat. Commun.">
        <title>Molecular traces of alternative social organization in a termite genome.</title>
        <authorList>
            <person name="Terrapon N."/>
            <person name="Li C."/>
            <person name="Robertson H.M."/>
            <person name="Ji L."/>
            <person name="Meng X."/>
            <person name="Booth W."/>
            <person name="Chen Z."/>
            <person name="Childers C.P."/>
            <person name="Glastad K.M."/>
            <person name="Gokhale K."/>
            <person name="Gowin J."/>
            <person name="Gronenberg W."/>
            <person name="Hermansen R.A."/>
            <person name="Hu H."/>
            <person name="Hunt B.G."/>
            <person name="Huylmans A.K."/>
            <person name="Khalil S.M."/>
            <person name="Mitchell R.D."/>
            <person name="Munoz-Torres M.C."/>
            <person name="Mustard J.A."/>
            <person name="Pan H."/>
            <person name="Reese J.T."/>
            <person name="Scharf M.E."/>
            <person name="Sun F."/>
            <person name="Vogel H."/>
            <person name="Xiao J."/>
            <person name="Yang W."/>
            <person name="Yang Z."/>
            <person name="Yang Z."/>
            <person name="Zhou J."/>
            <person name="Zhu J."/>
            <person name="Brent C.S."/>
            <person name="Elsik C.G."/>
            <person name="Goodisman M.A."/>
            <person name="Liberles D.A."/>
            <person name="Roe R.M."/>
            <person name="Vargo E.L."/>
            <person name="Vilcinskas A."/>
            <person name="Wang J."/>
            <person name="Bornberg-Bauer E."/>
            <person name="Korb J."/>
            <person name="Zhang G."/>
            <person name="Liebig J."/>
        </authorList>
    </citation>
    <scope>NUCLEOTIDE SEQUENCE [LARGE SCALE GENOMIC DNA]</scope>
    <source>
        <tissue evidence="19">Whole organism</tissue>
    </source>
</reference>
<dbReference type="Pfam" id="PF08409">
    <property type="entry name" value="TMTC_DUF1736"/>
    <property type="match status" value="1"/>
</dbReference>
<proteinExistence type="inferred from homology"/>
<comment type="similarity">
    <text evidence="5">Belongs to the TMTC family.</text>
</comment>
<feature type="transmembrane region" description="Helical" evidence="17">
    <location>
        <begin position="297"/>
        <end position="316"/>
    </location>
</feature>
<comment type="catalytic activity">
    <reaction evidence="14">
        <text>a di-trans,poly-cis-dolichyl beta-D-mannosyl phosphate + L-threonyl-[protein] = 3-O-(alpha-D-mannosyl)-L-threonyl-[protein] + a di-trans,poly-cis-dolichyl phosphate + H(+)</text>
        <dbReference type="Rhea" id="RHEA:53396"/>
        <dbReference type="Rhea" id="RHEA-COMP:11060"/>
        <dbReference type="Rhea" id="RHEA-COMP:13547"/>
        <dbReference type="Rhea" id="RHEA-COMP:19498"/>
        <dbReference type="Rhea" id="RHEA-COMP:19501"/>
        <dbReference type="ChEBI" id="CHEBI:15378"/>
        <dbReference type="ChEBI" id="CHEBI:30013"/>
        <dbReference type="ChEBI" id="CHEBI:57683"/>
        <dbReference type="ChEBI" id="CHEBI:58211"/>
        <dbReference type="ChEBI" id="CHEBI:137323"/>
        <dbReference type="EC" id="2.4.1.109"/>
    </reaction>
</comment>
<keyword evidence="11" id="KW-0256">Endoplasmic reticulum</keyword>
<keyword evidence="8 17" id="KW-0812">Transmembrane</keyword>
<evidence type="ECO:0000256" key="2">
    <source>
        <dbReference type="ARBA" id="ARBA00004141"/>
    </source>
</evidence>
<evidence type="ECO:0000256" key="3">
    <source>
        <dbReference type="ARBA" id="ARBA00004240"/>
    </source>
</evidence>
<feature type="transmembrane region" description="Helical" evidence="17">
    <location>
        <begin position="257"/>
        <end position="277"/>
    </location>
</feature>
<evidence type="ECO:0000313" key="20">
    <source>
        <dbReference type="Proteomes" id="UP000027135"/>
    </source>
</evidence>
<comment type="function">
    <text evidence="1">Transfers mannosyl residues to the hydroxyl group of serine or threonine residues.</text>
</comment>
<dbReference type="Pfam" id="PF13432">
    <property type="entry name" value="TPR_16"/>
    <property type="match status" value="2"/>
</dbReference>